<comment type="subunit">
    <text evidence="1">Homotetramer.</text>
</comment>
<dbReference type="InterPro" id="IPR027508">
    <property type="entry name" value="DHN_aldolase_MptD"/>
</dbReference>
<evidence type="ECO:0000313" key="3">
    <source>
        <dbReference type="EMBL" id="AYQ55140.1"/>
    </source>
</evidence>
<dbReference type="HAMAP" id="MF_02130">
    <property type="entry name" value="DHNA_arch"/>
    <property type="match status" value="1"/>
</dbReference>
<dbReference type="EC" id="4.1.2.25" evidence="1"/>
<comment type="catalytic activity">
    <reaction evidence="1">
        <text>7,8-dihydroneopterin = 6-hydroxymethyl-7,8-dihydropterin + glycolaldehyde</text>
        <dbReference type="Rhea" id="RHEA:10540"/>
        <dbReference type="ChEBI" id="CHEBI:17001"/>
        <dbReference type="ChEBI" id="CHEBI:17071"/>
        <dbReference type="ChEBI" id="CHEBI:44841"/>
        <dbReference type="EC" id="4.1.2.25"/>
    </reaction>
</comment>
<proteinExistence type="inferred from homology"/>
<evidence type="ECO:0000256" key="1">
    <source>
        <dbReference type="HAMAP-Rule" id="MF_02130"/>
    </source>
</evidence>
<feature type="domain" description="Dihydroneopterin aldolase MtpD C-terminal" evidence="2">
    <location>
        <begin position="17"/>
        <end position="122"/>
    </location>
</feature>
<dbReference type="RefSeq" id="WP_015504881.1">
    <property type="nucleotide sequence ID" value="NZ_CAYARL010000026.1"/>
</dbReference>
<dbReference type="Proteomes" id="UP000273278">
    <property type="component" value="Chromosome"/>
</dbReference>
<evidence type="ECO:0000313" key="4">
    <source>
        <dbReference type="Proteomes" id="UP000273278"/>
    </source>
</evidence>
<reference evidence="3 4" key="1">
    <citation type="submission" date="2016-10" db="EMBL/GenBank/DDBJ databases">
        <title>Complete genome of the TMA-utilizing, human hosted archaeon Methanomethylophilus alvus Gen. nov, sp. nov., strain Mx-05, derived from a pure culture.</title>
        <authorList>
            <person name="Brugere J.-F."/>
            <person name="Ben Hania W."/>
            <person name="Chaudhary P.P."/>
            <person name="Gaci N."/>
            <person name="Borrel G."/>
            <person name="Cao Van Tuat L."/>
            <person name="Fardeau M.-L."/>
            <person name="Harris H.M.B."/>
            <person name="O'Toole P.W."/>
            <person name="Ollivier B."/>
        </authorList>
    </citation>
    <scope>NUCLEOTIDE SEQUENCE [LARGE SCALE GENOMIC DNA]</scope>
    <source>
        <strain evidence="3 4">Mx-05</strain>
    </source>
</reference>
<dbReference type="InterPro" id="IPR036839">
    <property type="entry name" value="MptD_sf"/>
</dbReference>
<dbReference type="SUPFAM" id="SSF143560">
    <property type="entry name" value="MK0786-like"/>
    <property type="match status" value="1"/>
</dbReference>
<evidence type="ECO:0000259" key="2">
    <source>
        <dbReference type="Pfam" id="PF04038"/>
    </source>
</evidence>
<feature type="binding site" evidence="1">
    <location>
        <position position="24"/>
    </location>
    <ligand>
        <name>substrate</name>
    </ligand>
</feature>
<keyword evidence="1" id="KW-0456">Lyase</keyword>
<organism evidence="3 4">
    <name type="scientific">Methanomethylophilus alvi</name>
    <dbReference type="NCBI Taxonomy" id="1291540"/>
    <lineage>
        <taxon>Archaea</taxon>
        <taxon>Methanobacteriati</taxon>
        <taxon>Thermoplasmatota</taxon>
        <taxon>Thermoplasmata</taxon>
        <taxon>Methanomassiliicoccales</taxon>
        <taxon>Methanomethylophilaceae</taxon>
        <taxon>Methanomethylophilus</taxon>
    </lineage>
</organism>
<dbReference type="Pfam" id="PF04038">
    <property type="entry name" value="DHNA"/>
    <property type="match status" value="1"/>
</dbReference>
<dbReference type="EMBL" id="CP017686">
    <property type="protein sequence ID" value="AYQ55140.1"/>
    <property type="molecule type" value="Genomic_DNA"/>
</dbReference>
<name>A0A3G3IH15_9ARCH</name>
<gene>
    <name evidence="1" type="primary">mptD</name>
    <name evidence="3" type="ORF">BKD89_04895</name>
</gene>
<feature type="binding site" evidence="1">
    <location>
        <position position="119"/>
    </location>
    <ligand>
        <name>substrate</name>
    </ligand>
</feature>
<dbReference type="GeneID" id="41321779"/>
<comment type="similarity">
    <text evidence="1">Belongs to the archaeal dihydroneopterin aldolase family.</text>
</comment>
<comment type="function">
    <text evidence="1">Catalyzes the conversion of 7,8-dihydroneopterin (H2Neo) to 6-hydroxymethyl-7,8-dihydropterin (6-HMD).</text>
</comment>
<dbReference type="Gene3D" id="3.30.1300.20">
    <property type="entry name" value="7,8-dihydroneopterin aldolase (MptD)"/>
    <property type="match status" value="1"/>
</dbReference>
<protein>
    <recommendedName>
        <fullName evidence="1">Dihydroneopterin aldolase</fullName>
        <shortName evidence="1">DHNA</shortName>
        <ecNumber evidence="1">4.1.2.25</ecNumber>
    </recommendedName>
    <alternativeName>
        <fullName evidence="1">7,8-dihydroneopterin aldolase</fullName>
    </alternativeName>
</protein>
<accession>A0A3G3IH15</accession>
<dbReference type="OMA" id="FHQFVGT"/>
<dbReference type="AlphaFoldDB" id="A0A3G3IH15"/>
<dbReference type="GO" id="GO:0004150">
    <property type="term" value="F:dihydroneopterin aldolase activity"/>
    <property type="evidence" value="ECO:0007669"/>
    <property type="project" value="UniProtKB-UniRule"/>
</dbReference>
<sequence length="125" mass="14076">MPGDRETLADSRFRCNDRERACFEAGIKMATIYHQFVGTPFCERNVGDLEKTIAECIKVQPYVRDAEVSIRRGCGDKEDQYSYTSLTGDMIDATVVVELGGASVKAVMRYDAELGYPLMYIEDIQ</sequence>
<dbReference type="InterPro" id="IPR007181">
    <property type="entry name" value="MtpD_C"/>
</dbReference>